<dbReference type="Proteomes" id="UP000030143">
    <property type="component" value="Unassembled WGS sequence"/>
</dbReference>
<keyword evidence="3" id="KW-1185">Reference proteome</keyword>
<dbReference type="PhylomeDB" id="A0A0A2IXI1"/>
<proteinExistence type="predicted"/>
<comment type="caution">
    <text evidence="2">The sequence shown here is derived from an EMBL/GenBank/DDBJ whole genome shotgun (WGS) entry which is preliminary data.</text>
</comment>
<organism evidence="2 3">
    <name type="scientific">Penicillium expansum</name>
    <name type="common">Blue mold rot fungus</name>
    <dbReference type="NCBI Taxonomy" id="27334"/>
    <lineage>
        <taxon>Eukaryota</taxon>
        <taxon>Fungi</taxon>
        <taxon>Dikarya</taxon>
        <taxon>Ascomycota</taxon>
        <taxon>Pezizomycotina</taxon>
        <taxon>Eurotiomycetes</taxon>
        <taxon>Eurotiomycetidae</taxon>
        <taxon>Eurotiales</taxon>
        <taxon>Aspergillaceae</taxon>
        <taxon>Penicillium</taxon>
    </lineage>
</organism>
<protein>
    <submittedName>
        <fullName evidence="2">Cytochrome P450</fullName>
    </submittedName>
</protein>
<reference evidence="2 3" key="1">
    <citation type="journal article" date="2015" name="Mol. Plant Microbe Interact.">
        <title>Genome, transcriptome, and functional analyses of Penicillium expansum provide new insights into secondary metabolism and pathogenicity.</title>
        <authorList>
            <person name="Ballester A.R."/>
            <person name="Marcet-Houben M."/>
            <person name="Levin E."/>
            <person name="Sela N."/>
            <person name="Selma-Lazaro C."/>
            <person name="Carmona L."/>
            <person name="Wisniewski M."/>
            <person name="Droby S."/>
            <person name="Gonzalez-Candelas L."/>
            <person name="Gabaldon T."/>
        </authorList>
    </citation>
    <scope>NUCLEOTIDE SEQUENCE [LARGE SCALE GENOMIC DNA]</scope>
    <source>
        <strain evidence="2 3">MD-8</strain>
    </source>
</reference>
<evidence type="ECO:0000313" key="3">
    <source>
        <dbReference type="Proteomes" id="UP000030143"/>
    </source>
</evidence>
<evidence type="ECO:0000256" key="1">
    <source>
        <dbReference type="SAM" id="MobiDB-lite"/>
    </source>
</evidence>
<evidence type="ECO:0000313" key="2">
    <source>
        <dbReference type="EMBL" id="KGO58771.1"/>
    </source>
</evidence>
<dbReference type="VEuPathDB" id="FungiDB:PEXP_069720"/>
<dbReference type="HOGENOM" id="CLU_2386873_0_0_1"/>
<dbReference type="STRING" id="27334.A0A0A2IXI1"/>
<dbReference type="EMBL" id="JQFZ01000111">
    <property type="protein sequence ID" value="KGO58771.1"/>
    <property type="molecule type" value="Genomic_DNA"/>
</dbReference>
<feature type="region of interest" description="Disordered" evidence="1">
    <location>
        <begin position="68"/>
        <end position="94"/>
    </location>
</feature>
<dbReference type="OrthoDB" id="1470350at2759"/>
<name>A0A0A2IXI1_PENEN</name>
<dbReference type="RefSeq" id="XP_016600135.1">
    <property type="nucleotide sequence ID" value="XM_016746419.1"/>
</dbReference>
<dbReference type="AlphaFoldDB" id="A0A0A2IXI1"/>
<dbReference type="GeneID" id="27681839"/>
<accession>A0A0A2IXI1</accession>
<gene>
    <name evidence="2" type="ORF">PEX2_091490</name>
</gene>
<sequence length="94" mass="10745">MTQYPEALLFTYTDAYAATRPPSLVELNKTRVPYLEGVLEEALRLHATSVARQAVWDTEVFAPSLSVDEKLRNKHTKANDRDESRNLSAFHPER</sequence>